<protein>
    <submittedName>
        <fullName evidence="1">Nucleoside-diphosphate-sugar epimerases</fullName>
    </submittedName>
</protein>
<dbReference type="Gene3D" id="3.40.50.720">
    <property type="entry name" value="NAD(P)-binding Rossmann-like Domain"/>
    <property type="match status" value="1"/>
</dbReference>
<evidence type="ECO:0000313" key="1">
    <source>
        <dbReference type="EMBL" id="GAM76754.1"/>
    </source>
</evidence>
<dbReference type="PANTHER" id="PTHR14097:SF7">
    <property type="entry name" value="OXIDOREDUCTASE HTATIP2"/>
    <property type="match status" value="1"/>
</dbReference>
<comment type="caution">
    <text evidence="1">The sequence shown here is derived from an EMBL/GenBank/DDBJ whole genome shotgun (WGS) entry which is preliminary data.</text>
</comment>
<proteinExistence type="predicted"/>
<organism evidence="1 2">
    <name type="scientific">Vibrio ishigakensis</name>
    <dbReference type="NCBI Taxonomy" id="1481914"/>
    <lineage>
        <taxon>Bacteria</taxon>
        <taxon>Pseudomonadati</taxon>
        <taxon>Pseudomonadota</taxon>
        <taxon>Gammaproteobacteria</taxon>
        <taxon>Vibrionales</taxon>
        <taxon>Vibrionaceae</taxon>
        <taxon>Vibrio</taxon>
    </lineage>
</organism>
<dbReference type="InterPro" id="IPR014843">
    <property type="entry name" value="Him1/Fmp52"/>
</dbReference>
<reference evidence="1 2" key="2">
    <citation type="submission" date="2015-01" db="EMBL/GenBank/DDBJ databases">
        <authorList>
            <consortium name="NBRP consortium"/>
            <person name="Sawabe T."/>
            <person name="Meirelles P."/>
            <person name="Feng G."/>
            <person name="Sayaka M."/>
            <person name="Hattori M."/>
            <person name="Ohkuma M."/>
        </authorList>
    </citation>
    <scope>NUCLEOTIDE SEQUENCE [LARGE SCALE GENOMIC DNA]</scope>
    <source>
        <strain evidence="2">JCM 19241</strain>
    </source>
</reference>
<dbReference type="STRING" id="1481914.JCM19241_4291"/>
<gene>
    <name evidence="1" type="ORF">JCM19241_4291</name>
</gene>
<dbReference type="InterPro" id="IPR036291">
    <property type="entry name" value="NAD(P)-bd_dom_sf"/>
</dbReference>
<dbReference type="PANTHER" id="PTHR14097">
    <property type="entry name" value="OXIDOREDUCTASE HTATIP2"/>
    <property type="match status" value="1"/>
</dbReference>
<dbReference type="EMBL" id="BBSC01000006">
    <property type="protein sequence ID" value="GAM76754.1"/>
    <property type="molecule type" value="Genomic_DNA"/>
</dbReference>
<dbReference type="SUPFAM" id="SSF51735">
    <property type="entry name" value="NAD(P)-binding Rossmann-fold domains"/>
    <property type="match status" value="1"/>
</dbReference>
<reference evidence="1 2" key="1">
    <citation type="submission" date="2015-01" db="EMBL/GenBank/DDBJ databases">
        <title>Vibrio sp. C94 JCM 19241 whole genome shotgun sequence.</title>
        <authorList>
            <person name="Sawabe T."/>
            <person name="Meirelles P."/>
            <person name="Feng G."/>
            <person name="Sayaka M."/>
            <person name="Hattori M."/>
            <person name="Ohkuma M."/>
        </authorList>
    </citation>
    <scope>NUCLEOTIDE SEQUENCE [LARGE SCALE GENOMIC DNA]</scope>
    <source>
        <strain evidence="2">JCM 19241</strain>
    </source>
</reference>
<dbReference type="AlphaFoldDB" id="A0A0B8QQZ8"/>
<name>A0A0B8QQZ8_9VIBR</name>
<dbReference type="Proteomes" id="UP000031666">
    <property type="component" value="Unassembled WGS sequence"/>
</dbReference>
<dbReference type="Pfam" id="PF08732">
    <property type="entry name" value="HIM1"/>
    <property type="match status" value="1"/>
</dbReference>
<sequence length="218" mass="24176">MENKKQNLIIAGATGLIGGHALETASLQSDQFEGIYSVTRRTSSTHSCVLELISENLDIDLDIYCNIGMICLGSTKKQAGSNEALYKIDHDLVLHVAKQMKEIGVTKLAVVSSIGANPSSPSHYLKCKGEMERDIKALGFTHLLFVRPGPLVGRKIKTRADEKLVQLILNPLSPLMIGPLEKYRPIHARDIALYMLKYLMENEQRGTHYAYQPEITGK</sequence>
<evidence type="ECO:0000313" key="2">
    <source>
        <dbReference type="Proteomes" id="UP000031666"/>
    </source>
</evidence>
<accession>A0A0B8QQZ8</accession>